<dbReference type="InterPro" id="IPR014784">
    <property type="entry name" value="Cu2_ascorb_mOase-like_C"/>
</dbReference>
<evidence type="ECO:0000256" key="2">
    <source>
        <dbReference type="SAM" id="MobiDB-lite"/>
    </source>
</evidence>
<evidence type="ECO:0000313" key="5">
    <source>
        <dbReference type="EMBL" id="KAI7838634.1"/>
    </source>
</evidence>
<evidence type="ECO:0000256" key="3">
    <source>
        <dbReference type="SAM" id="SignalP"/>
    </source>
</evidence>
<proteinExistence type="predicted"/>
<keyword evidence="1" id="KW-1015">Disulfide bond</keyword>
<dbReference type="AlphaFoldDB" id="A0AAD5DQI9"/>
<feature type="chain" id="PRO_5042123113" description="Peptide-N-glycosidase F N-terminal domain-containing protein" evidence="3">
    <location>
        <begin position="22"/>
        <end position="892"/>
    </location>
</feature>
<feature type="domain" description="Peptide-N-glycosidase F N-terminal" evidence="4">
    <location>
        <begin position="404"/>
        <end position="608"/>
    </location>
</feature>
<dbReference type="InterPro" id="IPR008977">
    <property type="entry name" value="PHM/PNGase_F_dom_sf"/>
</dbReference>
<dbReference type="SMART" id="SM01290">
    <property type="entry name" value="N-glycanase_N"/>
    <property type="match status" value="1"/>
</dbReference>
<dbReference type="InterPro" id="IPR015197">
    <property type="entry name" value="PngaseF_C"/>
</dbReference>
<dbReference type="InterPro" id="IPR015196">
    <property type="entry name" value="PngaseF_N"/>
</dbReference>
<feature type="region of interest" description="Disordered" evidence="2">
    <location>
        <begin position="615"/>
        <end position="664"/>
    </location>
</feature>
<accession>A0AAD5DQI9</accession>
<feature type="compositionally biased region" description="Low complexity" evidence="2">
    <location>
        <begin position="615"/>
        <end position="632"/>
    </location>
</feature>
<feature type="compositionally biased region" description="Low complexity" evidence="2">
    <location>
        <begin position="150"/>
        <end position="161"/>
    </location>
</feature>
<feature type="compositionally biased region" description="Gly residues" evidence="2">
    <location>
        <begin position="633"/>
        <end position="643"/>
    </location>
</feature>
<reference evidence="5" key="1">
    <citation type="submission" date="2020-11" db="EMBL/GenBank/DDBJ databases">
        <title>Chlorella ohadii genome sequencing and assembly.</title>
        <authorList>
            <person name="Murik O."/>
            <person name="Treves H."/>
            <person name="Kedem I."/>
            <person name="Shotland Y."/>
            <person name="Kaplan A."/>
        </authorList>
    </citation>
    <scope>NUCLEOTIDE SEQUENCE</scope>
    <source>
        <strain evidence="5">1</strain>
    </source>
</reference>
<comment type="caution">
    <text evidence="5">The sequence shown here is derived from an EMBL/GenBank/DDBJ whole genome shotgun (WGS) entry which is preliminary data.</text>
</comment>
<feature type="signal peptide" evidence="3">
    <location>
        <begin position="1"/>
        <end position="21"/>
    </location>
</feature>
<keyword evidence="6" id="KW-1185">Reference proteome</keyword>
<keyword evidence="3" id="KW-0732">Signal</keyword>
<dbReference type="Gene3D" id="2.60.120.230">
    <property type="match status" value="1"/>
</dbReference>
<protein>
    <recommendedName>
        <fullName evidence="4">Peptide-N-glycosidase F N-terminal domain-containing protein</fullName>
    </recommendedName>
</protein>
<dbReference type="Pfam" id="PF09113">
    <property type="entry name" value="N-glycanase_C"/>
    <property type="match status" value="1"/>
</dbReference>
<dbReference type="GO" id="GO:0016715">
    <property type="term" value="F:oxidoreductase activity, acting on paired donors, with incorporation or reduction of molecular oxygen, reduced ascorbate as one donor, and incorporation of one atom of oxygen"/>
    <property type="evidence" value="ECO:0007669"/>
    <property type="project" value="InterPro"/>
</dbReference>
<feature type="compositionally biased region" description="Low complexity" evidence="2">
    <location>
        <begin position="47"/>
        <end position="56"/>
    </location>
</feature>
<sequence length="892" mass="90697">MGFGCAGALLALLAATALAAAQEWQTGDRLPAFSVPTLDGTLHVDGDAAAGRSGSATQAPAPAGNQAVQRGPLLVVCYDAAHPGSRAMWRETASLDSLLKDAPRDAEFLLLPLNAVMQLSWSMPQDRNPSAFQPPSQPQRPTPARRSRRGSSPATALPAAAAGGGRKPGGARPAGAAGSNVTTNATQPAPSAPRLLAYFLEVSSFWVYERLAGLDSNLPLQLAGADCRWLPPDGSTGAGAAPQPPPALQGATALVTLSQWPSKDPAAPCSWRALLMGAARSGAAAVLFAAPPGVGSDLQQPDCEGGTEACGHPAIAAAVVGHQFGQALQLALNGSERVNVTFGGLRGPGMAAGILPDGRLFEVGAGSSATPSLAAVVWEAQGRAYLQQLEERASERAAAPGSVAVPIFSRALMPQGEGVRAAVQLPSVAQLAGLDRLELDLQLGCPGSSDKSCPEWDHVVQLFVCCEDPSGAAPPCDVCRKTPWSLSEAQAAALTPGSLSLGVMPSSSTAAGSSGSGGSSAGISTGSASVAVRAIKDGSGSALPDAQLARQCGRELGRWVSPYRRGTGRWLTDASPLLPLLVPGQTCTFTMQSTDWAGTWQPSLTLLFSNSKAGSQAQADAGSGGTSAATRSSGGGSVGGSTGRRGPNAAHSASAPAPAPAPALAAARPLPNGLRVASSGNHSMASGVTLVAGDAQAALPASVSSSEVARLLPLPWPGGMLDAAYNRRQQPFQFKTPAGVRRALLVATITGHGQDSLFNCAEFCPTEHVFSVNGAQQNVSHLAAGDLFGCADQITEGIVPNQLGTWTLGRAGWCPGGAAVPWVADITDLLLPRGEQNLLEYQALLPGGKQPGTPPDELPQDLAANATALAEELRRGSGYIMLEASLVLYTEP</sequence>
<dbReference type="Proteomes" id="UP001205105">
    <property type="component" value="Unassembled WGS sequence"/>
</dbReference>
<evidence type="ECO:0000256" key="1">
    <source>
        <dbReference type="ARBA" id="ARBA00023157"/>
    </source>
</evidence>
<dbReference type="SUPFAM" id="SSF49742">
    <property type="entry name" value="PHM/PNGase F"/>
    <property type="match status" value="1"/>
</dbReference>
<name>A0AAD5DQI9_9CHLO</name>
<dbReference type="EMBL" id="JADXDR010000120">
    <property type="protein sequence ID" value="KAI7838634.1"/>
    <property type="molecule type" value="Genomic_DNA"/>
</dbReference>
<gene>
    <name evidence="5" type="ORF">COHA_007561</name>
</gene>
<feature type="compositionally biased region" description="Polar residues" evidence="2">
    <location>
        <begin position="179"/>
        <end position="188"/>
    </location>
</feature>
<feature type="compositionally biased region" description="Low complexity" evidence="2">
    <location>
        <begin position="644"/>
        <end position="664"/>
    </location>
</feature>
<dbReference type="PANTHER" id="PTHR39319:SF1">
    <property type="entry name" value="SI:DKEY-256H2.1"/>
    <property type="match status" value="1"/>
</dbReference>
<evidence type="ECO:0000313" key="6">
    <source>
        <dbReference type="Proteomes" id="UP001205105"/>
    </source>
</evidence>
<evidence type="ECO:0000259" key="4">
    <source>
        <dbReference type="SMART" id="SM01290"/>
    </source>
</evidence>
<feature type="region of interest" description="Disordered" evidence="2">
    <location>
        <begin position="46"/>
        <end position="65"/>
    </location>
</feature>
<dbReference type="InterPro" id="IPR053251">
    <property type="entry name" value="N-glycanase"/>
</dbReference>
<dbReference type="PANTHER" id="PTHR39319">
    <property type="entry name" value="SI:DKEY-256H2.1"/>
    <property type="match status" value="1"/>
</dbReference>
<feature type="region of interest" description="Disordered" evidence="2">
    <location>
        <begin position="124"/>
        <end position="188"/>
    </location>
</feature>
<organism evidence="5 6">
    <name type="scientific">Chlorella ohadii</name>
    <dbReference type="NCBI Taxonomy" id="2649997"/>
    <lineage>
        <taxon>Eukaryota</taxon>
        <taxon>Viridiplantae</taxon>
        <taxon>Chlorophyta</taxon>
        <taxon>core chlorophytes</taxon>
        <taxon>Trebouxiophyceae</taxon>
        <taxon>Chlorellales</taxon>
        <taxon>Chlorellaceae</taxon>
        <taxon>Chlorella clade</taxon>
        <taxon>Chlorella</taxon>
    </lineage>
</organism>